<protein>
    <submittedName>
        <fullName evidence="4">IS110 family transposase</fullName>
    </submittedName>
</protein>
<gene>
    <name evidence="4" type="ORF">E1757_21960</name>
</gene>
<dbReference type="GO" id="GO:0003677">
    <property type="term" value="F:DNA binding"/>
    <property type="evidence" value="ECO:0007669"/>
    <property type="project" value="InterPro"/>
</dbReference>
<evidence type="ECO:0000256" key="1">
    <source>
        <dbReference type="SAM" id="Coils"/>
    </source>
</evidence>
<keyword evidence="5" id="KW-1185">Reference proteome</keyword>
<dbReference type="AlphaFoldDB" id="A0A4R5KI54"/>
<accession>A0A4R5KI54</accession>
<dbReference type="PANTHER" id="PTHR33055">
    <property type="entry name" value="TRANSPOSASE FOR INSERTION SEQUENCE ELEMENT IS1111A"/>
    <property type="match status" value="1"/>
</dbReference>
<feature type="domain" description="Transposase IS110-like N-terminal" evidence="2">
    <location>
        <begin position="23"/>
        <end position="184"/>
    </location>
</feature>
<dbReference type="EMBL" id="SMRT01000011">
    <property type="protein sequence ID" value="TDF95189.1"/>
    <property type="molecule type" value="Genomic_DNA"/>
</dbReference>
<name>A0A4R5KI54_9BACL</name>
<dbReference type="InterPro" id="IPR047650">
    <property type="entry name" value="Transpos_IS110"/>
</dbReference>
<dbReference type="OrthoDB" id="9790935at2"/>
<evidence type="ECO:0000259" key="2">
    <source>
        <dbReference type="Pfam" id="PF01548"/>
    </source>
</evidence>
<dbReference type="GO" id="GO:0004803">
    <property type="term" value="F:transposase activity"/>
    <property type="evidence" value="ECO:0007669"/>
    <property type="project" value="InterPro"/>
</dbReference>
<dbReference type="Pfam" id="PF01548">
    <property type="entry name" value="DEDD_Tnp_IS110"/>
    <property type="match status" value="1"/>
</dbReference>
<sequence length="428" mass="48654">MKFKQTDGQNQRIERISTTHLIVGIDIAKETHVAQATNFRGIILTKRHLSFSNTIEGYMKLDRWIDEIQQKHQLKNVVIGMEPTGHYGYNLANWLADKGKDVVMVNPATTKRNKENRDNCPSKSDPKDALVIADVVSRGYYYDYTRQAGDFQRLRTMMSDREFWVTNSVRLQNRIVRWLDIYFPEYASVFKDWTCPRSIATLKAFPSPSDLRGQTIEGVISGWRTYMKRAGGNTGRQKAAELLSKARQSVGESASLREAKQDLKRLLDEFERIADILEQFERELGTVLEGIPLVSQLRSIKGLGTIYIAAILSSAGDLRQYAHGRQLLRRAGLNLAESMSGKRKGEIVISKRGDAKLRKYMYLATLTLVGTNPVFRQLHENNVQVKHMSKQQSVFKVLGKLARILVGIVQNEDSFTPEKTVHSYVQAA</sequence>
<feature type="domain" description="Transposase IS116/IS110/IS902 C-terminal" evidence="3">
    <location>
        <begin position="296"/>
        <end position="379"/>
    </location>
</feature>
<proteinExistence type="predicted"/>
<dbReference type="GO" id="GO:0006313">
    <property type="term" value="P:DNA transposition"/>
    <property type="evidence" value="ECO:0007669"/>
    <property type="project" value="InterPro"/>
</dbReference>
<dbReference type="Proteomes" id="UP000295636">
    <property type="component" value="Unassembled WGS sequence"/>
</dbReference>
<evidence type="ECO:0000259" key="3">
    <source>
        <dbReference type="Pfam" id="PF02371"/>
    </source>
</evidence>
<evidence type="ECO:0000313" key="4">
    <source>
        <dbReference type="EMBL" id="TDF95189.1"/>
    </source>
</evidence>
<feature type="coiled-coil region" evidence="1">
    <location>
        <begin position="253"/>
        <end position="283"/>
    </location>
</feature>
<evidence type="ECO:0000313" key="5">
    <source>
        <dbReference type="Proteomes" id="UP000295636"/>
    </source>
</evidence>
<reference evidence="4 5" key="1">
    <citation type="submission" date="2019-03" db="EMBL/GenBank/DDBJ databases">
        <title>This is whole genome sequence of Paenibacillus sp MS74 strain.</title>
        <authorList>
            <person name="Trinh H.N."/>
        </authorList>
    </citation>
    <scope>NUCLEOTIDE SEQUENCE [LARGE SCALE GENOMIC DNA]</scope>
    <source>
        <strain evidence="4 5">MS74</strain>
    </source>
</reference>
<dbReference type="RefSeq" id="WP_133232102.1">
    <property type="nucleotide sequence ID" value="NZ_SMRT01000011.1"/>
</dbReference>
<dbReference type="InterPro" id="IPR002525">
    <property type="entry name" value="Transp_IS110-like_N"/>
</dbReference>
<dbReference type="Pfam" id="PF02371">
    <property type="entry name" value="Transposase_20"/>
    <property type="match status" value="1"/>
</dbReference>
<comment type="caution">
    <text evidence="4">The sequence shown here is derived from an EMBL/GenBank/DDBJ whole genome shotgun (WGS) entry which is preliminary data.</text>
</comment>
<keyword evidence="1" id="KW-0175">Coiled coil</keyword>
<dbReference type="NCBIfam" id="NF033542">
    <property type="entry name" value="transpos_IS110"/>
    <property type="match status" value="1"/>
</dbReference>
<dbReference type="InterPro" id="IPR003346">
    <property type="entry name" value="Transposase_20"/>
</dbReference>
<organism evidence="4 5">
    <name type="scientific">Paenibacillus piri</name>
    <dbReference type="NCBI Taxonomy" id="2547395"/>
    <lineage>
        <taxon>Bacteria</taxon>
        <taxon>Bacillati</taxon>
        <taxon>Bacillota</taxon>
        <taxon>Bacilli</taxon>
        <taxon>Bacillales</taxon>
        <taxon>Paenibacillaceae</taxon>
        <taxon>Paenibacillus</taxon>
    </lineage>
</organism>